<dbReference type="HOGENOM" id="CLU_1404699_0_0_1"/>
<evidence type="ECO:0000313" key="2">
    <source>
        <dbReference type="Proteomes" id="UP000011115"/>
    </source>
</evidence>
<reference evidence="2" key="1">
    <citation type="journal article" date="2011" name="Nature">
        <title>Genome sequence and analysis of the tuber crop potato.</title>
        <authorList>
            <consortium name="The Potato Genome Sequencing Consortium"/>
        </authorList>
    </citation>
    <scope>NUCLEOTIDE SEQUENCE [LARGE SCALE GENOMIC DNA]</scope>
    <source>
        <strain evidence="2">cv. DM1-3 516 R44</strain>
    </source>
</reference>
<organism evidence="1 2">
    <name type="scientific">Solanum tuberosum</name>
    <name type="common">Potato</name>
    <dbReference type="NCBI Taxonomy" id="4113"/>
    <lineage>
        <taxon>Eukaryota</taxon>
        <taxon>Viridiplantae</taxon>
        <taxon>Streptophyta</taxon>
        <taxon>Embryophyta</taxon>
        <taxon>Tracheophyta</taxon>
        <taxon>Spermatophyta</taxon>
        <taxon>Magnoliopsida</taxon>
        <taxon>eudicotyledons</taxon>
        <taxon>Gunneridae</taxon>
        <taxon>Pentapetalae</taxon>
        <taxon>asterids</taxon>
        <taxon>lamiids</taxon>
        <taxon>Solanales</taxon>
        <taxon>Solanaceae</taxon>
        <taxon>Solanoideae</taxon>
        <taxon>Solaneae</taxon>
        <taxon>Solanum</taxon>
    </lineage>
</organism>
<dbReference type="Proteomes" id="UP000011115">
    <property type="component" value="Unassembled WGS sequence"/>
</dbReference>
<dbReference type="Gramene" id="PGSC0003DMT400085971">
    <property type="protein sequence ID" value="PGSC0003DMT400085971"/>
    <property type="gene ID" value="PGSC0003DMG400035542"/>
</dbReference>
<name>M1DAP5_SOLTU</name>
<reference evidence="1" key="2">
    <citation type="submission" date="2015-06" db="UniProtKB">
        <authorList>
            <consortium name="EnsemblPlants"/>
        </authorList>
    </citation>
    <scope>IDENTIFICATION</scope>
    <source>
        <strain evidence="1">DM1-3 516 R44</strain>
    </source>
</reference>
<dbReference type="AlphaFoldDB" id="M1DAP5"/>
<evidence type="ECO:0000313" key="1">
    <source>
        <dbReference type="EnsemblPlants" id="PGSC0003DMT400085971"/>
    </source>
</evidence>
<dbReference type="EnsemblPlants" id="PGSC0003DMT400085971">
    <property type="protein sequence ID" value="PGSC0003DMT400085971"/>
    <property type="gene ID" value="PGSC0003DMG400035542"/>
</dbReference>
<sequence length="194" mass="21622">MIMATLATGHLIIGASQSSILQDSAFPPLLSSVPVINNPRLPHVIMPNKDDNWAKENYGDALKKVNHMGSNTNSGVTPIPMKTVMYANETVRHKQHELKTIREESQKNHQEVSTKDWVLTSFNKQQDINVSNNNSIANQQEAYKGTDTCPVNKDLRRGEETTDISSYEVVASTDEVVNTTVVSSNKGKRRMRIC</sequence>
<protein>
    <submittedName>
        <fullName evidence="1">Uncharacterized protein</fullName>
    </submittedName>
</protein>
<accession>M1DAP5</accession>
<dbReference type="InParanoid" id="M1DAP5"/>
<proteinExistence type="predicted"/>
<dbReference type="PaxDb" id="4113-PGSC0003DMT400085971"/>
<keyword evidence="2" id="KW-1185">Reference proteome</keyword>